<feature type="compositionally biased region" description="Low complexity" evidence="4">
    <location>
        <begin position="283"/>
        <end position="324"/>
    </location>
</feature>
<evidence type="ECO:0000259" key="5">
    <source>
        <dbReference type="PROSITE" id="PS51299"/>
    </source>
</evidence>
<dbReference type="Pfam" id="PF04383">
    <property type="entry name" value="KilA-N"/>
    <property type="match status" value="1"/>
</dbReference>
<dbReference type="SUPFAM" id="SSF54616">
    <property type="entry name" value="DNA-binding domain of Mlu1-box binding protein MBP1"/>
    <property type="match status" value="1"/>
</dbReference>
<keyword evidence="2 3" id="KW-0040">ANK repeat</keyword>
<dbReference type="OMA" id="HHIAMMA"/>
<feature type="repeat" description="ANK" evidence="3">
    <location>
        <begin position="404"/>
        <end position="436"/>
    </location>
</feature>
<organism evidence="6 7">
    <name type="scientific">Wolfiporia cocos (strain MD-104)</name>
    <name type="common">Brown rot fungus</name>
    <dbReference type="NCBI Taxonomy" id="742152"/>
    <lineage>
        <taxon>Eukaryota</taxon>
        <taxon>Fungi</taxon>
        <taxon>Dikarya</taxon>
        <taxon>Basidiomycota</taxon>
        <taxon>Agaricomycotina</taxon>
        <taxon>Agaricomycetes</taxon>
        <taxon>Polyporales</taxon>
        <taxon>Phaeolaceae</taxon>
        <taxon>Wolfiporia</taxon>
    </lineage>
</organism>
<evidence type="ECO:0000313" key="6">
    <source>
        <dbReference type="EMBL" id="PCH44340.1"/>
    </source>
</evidence>
<feature type="compositionally biased region" description="Low complexity" evidence="4">
    <location>
        <begin position="198"/>
        <end position="220"/>
    </location>
</feature>
<dbReference type="Gene3D" id="1.25.40.20">
    <property type="entry name" value="Ankyrin repeat-containing domain"/>
    <property type="match status" value="1"/>
</dbReference>
<dbReference type="PROSITE" id="PS51299">
    <property type="entry name" value="HTH_APSES"/>
    <property type="match status" value="1"/>
</dbReference>
<dbReference type="SMART" id="SM00248">
    <property type="entry name" value="ANK"/>
    <property type="match status" value="2"/>
</dbReference>
<dbReference type="InterPro" id="IPR036887">
    <property type="entry name" value="HTH_APSES_sf"/>
</dbReference>
<dbReference type="Gene3D" id="3.10.260.10">
    <property type="entry name" value="Transcription regulator HTH, APSES-type DNA-binding domain"/>
    <property type="match status" value="1"/>
</dbReference>
<dbReference type="InterPro" id="IPR051642">
    <property type="entry name" value="SWI6-like"/>
</dbReference>
<dbReference type="Pfam" id="PF12796">
    <property type="entry name" value="Ank_2"/>
    <property type="match status" value="1"/>
</dbReference>
<evidence type="ECO:0000256" key="2">
    <source>
        <dbReference type="ARBA" id="ARBA00023043"/>
    </source>
</evidence>
<feature type="compositionally biased region" description="Polar residues" evidence="4">
    <location>
        <begin position="583"/>
        <end position="592"/>
    </location>
</feature>
<dbReference type="FunFam" id="3.10.260.10:FF:000001">
    <property type="entry name" value="APSES transcription factor (MbpA)"/>
    <property type="match status" value="1"/>
</dbReference>
<dbReference type="SMART" id="SM01252">
    <property type="entry name" value="KilA-N"/>
    <property type="match status" value="1"/>
</dbReference>
<feature type="region of interest" description="Disordered" evidence="4">
    <location>
        <begin position="162"/>
        <end position="333"/>
    </location>
</feature>
<evidence type="ECO:0000256" key="1">
    <source>
        <dbReference type="ARBA" id="ARBA00022737"/>
    </source>
</evidence>
<dbReference type="Proteomes" id="UP000218811">
    <property type="component" value="Unassembled WGS sequence"/>
</dbReference>
<dbReference type="PROSITE" id="PS50088">
    <property type="entry name" value="ANK_REPEAT"/>
    <property type="match status" value="2"/>
</dbReference>
<evidence type="ECO:0000256" key="3">
    <source>
        <dbReference type="PROSITE-ProRule" id="PRU00023"/>
    </source>
</evidence>
<dbReference type="GO" id="GO:0033309">
    <property type="term" value="C:SBF transcription complex"/>
    <property type="evidence" value="ECO:0007669"/>
    <property type="project" value="TreeGrafter"/>
</dbReference>
<dbReference type="InterPro" id="IPR018004">
    <property type="entry name" value="KilA/APSES_HTH"/>
</dbReference>
<keyword evidence="1" id="KW-0677">Repeat</keyword>
<dbReference type="GO" id="GO:0003677">
    <property type="term" value="F:DNA binding"/>
    <property type="evidence" value="ECO:0007669"/>
    <property type="project" value="InterPro"/>
</dbReference>
<dbReference type="InterPro" id="IPR003163">
    <property type="entry name" value="Tscrpt_reg_HTH_APSES-type"/>
</dbReference>
<dbReference type="STRING" id="742152.A0A2H3JQA3"/>
<dbReference type="OrthoDB" id="6718656at2759"/>
<proteinExistence type="predicted"/>
<dbReference type="PANTHER" id="PTHR43828">
    <property type="entry name" value="ASPARAGINASE"/>
    <property type="match status" value="1"/>
</dbReference>
<dbReference type="AlphaFoldDB" id="A0A2H3JQA3"/>
<feature type="compositionally biased region" description="Pro residues" evidence="4">
    <location>
        <begin position="261"/>
        <end position="273"/>
    </location>
</feature>
<keyword evidence="7" id="KW-1185">Reference proteome</keyword>
<evidence type="ECO:0000256" key="4">
    <source>
        <dbReference type="SAM" id="MobiDB-lite"/>
    </source>
</evidence>
<dbReference type="SUPFAM" id="SSF48403">
    <property type="entry name" value="Ankyrin repeat"/>
    <property type="match status" value="1"/>
</dbReference>
<dbReference type="InterPro" id="IPR036770">
    <property type="entry name" value="Ankyrin_rpt-contain_sf"/>
</dbReference>
<feature type="repeat" description="ANK" evidence="3">
    <location>
        <begin position="524"/>
        <end position="556"/>
    </location>
</feature>
<evidence type="ECO:0000313" key="7">
    <source>
        <dbReference type="Proteomes" id="UP000218811"/>
    </source>
</evidence>
<dbReference type="GO" id="GO:0001228">
    <property type="term" value="F:DNA-binding transcription activator activity, RNA polymerase II-specific"/>
    <property type="evidence" value="ECO:0007669"/>
    <property type="project" value="UniProtKB-ARBA"/>
</dbReference>
<feature type="domain" description="HTH APSES-type" evidence="5">
    <location>
        <begin position="16"/>
        <end position="124"/>
    </location>
</feature>
<dbReference type="InterPro" id="IPR002110">
    <property type="entry name" value="Ankyrin_rpt"/>
</dbReference>
<name>A0A2H3JQA3_WOLCO</name>
<dbReference type="Pfam" id="PF00023">
    <property type="entry name" value="Ank"/>
    <property type="match status" value="1"/>
</dbReference>
<accession>A0A2H3JQA3</accession>
<dbReference type="PROSITE" id="PS50297">
    <property type="entry name" value="ANK_REP_REGION"/>
    <property type="match status" value="2"/>
</dbReference>
<reference evidence="6 7" key="1">
    <citation type="journal article" date="2012" name="Science">
        <title>The Paleozoic origin of enzymatic lignin decomposition reconstructed from 31 fungal genomes.</title>
        <authorList>
            <person name="Floudas D."/>
            <person name="Binder M."/>
            <person name="Riley R."/>
            <person name="Barry K."/>
            <person name="Blanchette R.A."/>
            <person name="Henrissat B."/>
            <person name="Martinez A.T."/>
            <person name="Otillar R."/>
            <person name="Spatafora J.W."/>
            <person name="Yadav J.S."/>
            <person name="Aerts A."/>
            <person name="Benoit I."/>
            <person name="Boyd A."/>
            <person name="Carlson A."/>
            <person name="Copeland A."/>
            <person name="Coutinho P.M."/>
            <person name="de Vries R.P."/>
            <person name="Ferreira P."/>
            <person name="Findley K."/>
            <person name="Foster B."/>
            <person name="Gaskell J."/>
            <person name="Glotzer D."/>
            <person name="Gorecki P."/>
            <person name="Heitman J."/>
            <person name="Hesse C."/>
            <person name="Hori C."/>
            <person name="Igarashi K."/>
            <person name="Jurgens J.A."/>
            <person name="Kallen N."/>
            <person name="Kersten P."/>
            <person name="Kohler A."/>
            <person name="Kuees U."/>
            <person name="Kumar T.K.A."/>
            <person name="Kuo A."/>
            <person name="LaButti K."/>
            <person name="Larrondo L.F."/>
            <person name="Lindquist E."/>
            <person name="Ling A."/>
            <person name="Lombard V."/>
            <person name="Lucas S."/>
            <person name="Lundell T."/>
            <person name="Martin R."/>
            <person name="McLaughlin D.J."/>
            <person name="Morgenstern I."/>
            <person name="Morin E."/>
            <person name="Murat C."/>
            <person name="Nagy L.G."/>
            <person name="Nolan M."/>
            <person name="Ohm R.A."/>
            <person name="Patyshakuliyeva A."/>
            <person name="Rokas A."/>
            <person name="Ruiz-Duenas F.J."/>
            <person name="Sabat G."/>
            <person name="Salamov A."/>
            <person name="Samejima M."/>
            <person name="Schmutz J."/>
            <person name="Slot J.C."/>
            <person name="St John F."/>
            <person name="Stenlid J."/>
            <person name="Sun H."/>
            <person name="Sun S."/>
            <person name="Syed K."/>
            <person name="Tsang A."/>
            <person name="Wiebenga A."/>
            <person name="Young D."/>
            <person name="Pisabarro A."/>
            <person name="Eastwood D.C."/>
            <person name="Martin F."/>
            <person name="Cullen D."/>
            <person name="Grigoriev I.V."/>
            <person name="Hibbett D.S."/>
        </authorList>
    </citation>
    <scope>NUCLEOTIDE SEQUENCE [LARGE SCALE GENOMIC DNA]</scope>
    <source>
        <strain evidence="6 7">MD-104</strain>
    </source>
</reference>
<dbReference type="EMBL" id="KB468157">
    <property type="protein sequence ID" value="PCH44340.1"/>
    <property type="molecule type" value="Genomic_DNA"/>
</dbReference>
<dbReference type="PANTHER" id="PTHR43828:SF3">
    <property type="entry name" value="CHROMO DOMAIN-CONTAINING PROTEIN"/>
    <property type="match status" value="1"/>
</dbReference>
<feature type="region of interest" description="Disordered" evidence="4">
    <location>
        <begin position="569"/>
        <end position="592"/>
    </location>
</feature>
<gene>
    <name evidence="6" type="ORF">WOLCODRAFT_90772</name>
</gene>
<sequence length="812" mass="88131">MQAAPRAPAQQTPVKIYNAVYSSVQVYECMVRGIAVMRRRTDSYVNATQILKVAGVDKGRRTKILEKEILPGKHEIVQGGYGKYQGTWIPLERGRDIAIQYGVAPLLAPLFDFVPNANPLGALPAGLPNITATGNFHPGGLAPPPIMPGSALRLLNQGRAQGLFTPSTSGQYALNAPSVTPTPPPSSLKRSRSDLEPETSSAPSPAPSSQTAPPALAPSPDIHMINRSRPPSAPPQMDTSPAKRPRIEQSPMPVDMDNPPAADPEPTPPPLHEPSPSVTANGLSRPASSQSLSQPPFQPQSQPQSLQPQLQVQPQSRSQSQSQPETNGQPAPLDPAVLEIRFASKPYIPRTSDAGAPLRDTRRAAIVAAITKADEPVPIIDQLREIAPDNPALMADVDLVLDDQGHTALHLAASMARHNIVRALLDHGADMHRGNYNGETPLVRACIATHNADQQTAHILVQILHPTIRTLDSSRKSVLHHIVASAGVKGRAVAARYYLDQVFYWIAEHQGGEFRSMVDLQDEHGDTALNIAARVGNKSLVRTLLDVGANRLLPNKLGLRAGDYGVETEELGGPPRADDYMASNRSGPSAPVQKSQEVLTDLTAMIQQLGNDFTTEIKTKQDALDVTQVHLRAATRELSEQRKQIQSWTARCSEVDQIHQRIRNLRKALDDEDRFDWTGRTEGPSTNPAFRMRGPNSTMLNLGSSVELSFTVDTEPAVPPGDSVATLIRLRRMKMWHERVEQLMQARMGALQGASAEKEFQCKKIVALCTGAPIDKIEDMLDNLVLAVESESQVIDIGRASGFMQKVKSGVI</sequence>
<protein>
    <submittedName>
        <fullName evidence="6">Apses-domain-containing protein</fullName>
    </submittedName>
</protein>
<dbReference type="GO" id="GO:0030907">
    <property type="term" value="C:MBF transcription complex"/>
    <property type="evidence" value="ECO:0007669"/>
    <property type="project" value="TreeGrafter"/>
</dbReference>